<feature type="compositionally biased region" description="Basic and acidic residues" evidence="1">
    <location>
        <begin position="93"/>
        <end position="104"/>
    </location>
</feature>
<dbReference type="Proteomes" id="UP000501690">
    <property type="component" value="Linkage Group LG2"/>
</dbReference>
<feature type="compositionally biased region" description="Polar residues" evidence="1">
    <location>
        <begin position="105"/>
        <end position="116"/>
    </location>
</feature>
<gene>
    <name evidence="2" type="ORF">DEO72_LG2g2355</name>
</gene>
<evidence type="ECO:0000256" key="1">
    <source>
        <dbReference type="SAM" id="MobiDB-lite"/>
    </source>
</evidence>
<protein>
    <submittedName>
        <fullName evidence="2">Nucleic acid-binding</fullName>
    </submittedName>
</protein>
<dbReference type="EMBL" id="CP039346">
    <property type="protein sequence ID" value="QCD82022.1"/>
    <property type="molecule type" value="Genomic_DNA"/>
</dbReference>
<feature type="region of interest" description="Disordered" evidence="1">
    <location>
        <begin position="88"/>
        <end position="130"/>
    </location>
</feature>
<dbReference type="InterPro" id="IPR012340">
    <property type="entry name" value="NA-bd_OB-fold"/>
</dbReference>
<organism evidence="2 3">
    <name type="scientific">Vigna unguiculata</name>
    <name type="common">Cowpea</name>
    <dbReference type="NCBI Taxonomy" id="3917"/>
    <lineage>
        <taxon>Eukaryota</taxon>
        <taxon>Viridiplantae</taxon>
        <taxon>Streptophyta</taxon>
        <taxon>Embryophyta</taxon>
        <taxon>Tracheophyta</taxon>
        <taxon>Spermatophyta</taxon>
        <taxon>Magnoliopsida</taxon>
        <taxon>eudicotyledons</taxon>
        <taxon>Gunneridae</taxon>
        <taxon>Pentapetalae</taxon>
        <taxon>rosids</taxon>
        <taxon>fabids</taxon>
        <taxon>Fabales</taxon>
        <taxon>Fabaceae</taxon>
        <taxon>Papilionoideae</taxon>
        <taxon>50 kb inversion clade</taxon>
        <taxon>NPAAA clade</taxon>
        <taxon>indigoferoid/millettioid clade</taxon>
        <taxon>Phaseoleae</taxon>
        <taxon>Vigna</taxon>
    </lineage>
</organism>
<name>A0A4D6KWX6_VIGUN</name>
<accession>A0A4D6KWX6</accession>
<reference evidence="2 3" key="1">
    <citation type="submission" date="2019-04" db="EMBL/GenBank/DDBJ databases">
        <title>An improved genome assembly and genetic linkage map for asparagus bean, Vigna unguiculata ssp. sesquipedialis.</title>
        <authorList>
            <person name="Xia Q."/>
            <person name="Zhang R."/>
            <person name="Dong Y."/>
        </authorList>
    </citation>
    <scope>NUCLEOTIDE SEQUENCE [LARGE SCALE GENOMIC DNA]</scope>
    <source>
        <tissue evidence="2">Leaf</tissue>
    </source>
</reference>
<keyword evidence="3" id="KW-1185">Reference proteome</keyword>
<evidence type="ECO:0000313" key="2">
    <source>
        <dbReference type="EMBL" id="QCD82022.1"/>
    </source>
</evidence>
<sequence length="297" mass="32375">MRYKLELQVTDGDSYKNFVMWDQDCTNLIGVSAIELMNKMIEDGEDDPKCFPEDLDALLGCTLAFKVRVQPSNRSSSVMKASTNPETIASIRSKLDPKMIKDSSGEGTCDSSTEANSKGEPERKEDKGTKAAGICVWNKQPKTIGSIKSAPHGIKPKESSPKAICGLNTQSQTIGLNISGRHTKQIEESSPTTVCVSTKQSKSFDGSTNKSKSGGSTKSACHTGKNKEIIGQTGFDQNTEADMCMLTLSGSADHDPYIDFCVTPTKELLFDFEVDCDHLDDISIAEFSRSKTKKQMK</sequence>
<feature type="compositionally biased region" description="Low complexity" evidence="1">
    <location>
        <begin position="206"/>
        <end position="219"/>
    </location>
</feature>
<feature type="compositionally biased region" description="Polar residues" evidence="1">
    <location>
        <begin position="188"/>
        <end position="205"/>
    </location>
</feature>
<dbReference type="AlphaFoldDB" id="A0A4D6KWX6"/>
<feature type="compositionally biased region" description="Basic and acidic residues" evidence="1">
    <location>
        <begin position="117"/>
        <end position="129"/>
    </location>
</feature>
<proteinExistence type="predicted"/>
<dbReference type="Gene3D" id="2.40.50.140">
    <property type="entry name" value="Nucleic acid-binding proteins"/>
    <property type="match status" value="1"/>
</dbReference>
<dbReference type="SUPFAM" id="SSF50249">
    <property type="entry name" value="Nucleic acid-binding proteins"/>
    <property type="match status" value="1"/>
</dbReference>
<feature type="region of interest" description="Disordered" evidence="1">
    <location>
        <begin position="183"/>
        <end position="223"/>
    </location>
</feature>
<evidence type="ECO:0000313" key="3">
    <source>
        <dbReference type="Proteomes" id="UP000501690"/>
    </source>
</evidence>